<proteinExistence type="predicted"/>
<feature type="region of interest" description="Disordered" evidence="1">
    <location>
        <begin position="23"/>
        <end position="43"/>
    </location>
</feature>
<evidence type="ECO:0000313" key="2">
    <source>
        <dbReference type="EMBL" id="PPQ27937.1"/>
    </source>
</evidence>
<reference evidence="2 3" key="1">
    <citation type="journal article" date="2018" name="Arch. Microbiol.">
        <title>New insights into the metabolic potential of the phototrophic purple bacterium Rhodopila globiformis DSM 161(T) from its draft genome sequence and evidence for a vanadium-dependent nitrogenase.</title>
        <authorList>
            <person name="Imhoff J.F."/>
            <person name="Rahn T."/>
            <person name="Kunzel S."/>
            <person name="Neulinger S.C."/>
        </authorList>
    </citation>
    <scope>NUCLEOTIDE SEQUENCE [LARGE SCALE GENOMIC DNA]</scope>
    <source>
        <strain evidence="2 3">DSM 16996</strain>
    </source>
</reference>
<accession>A0A2S6MZY6</accession>
<gene>
    <name evidence="2" type="ORF">CCR94_18960</name>
</gene>
<evidence type="ECO:0000313" key="3">
    <source>
        <dbReference type="Proteomes" id="UP000239089"/>
    </source>
</evidence>
<comment type="caution">
    <text evidence="2">The sequence shown here is derived from an EMBL/GenBank/DDBJ whole genome shotgun (WGS) entry which is preliminary data.</text>
</comment>
<sequence length="202" mass="21916">MAGAGDSELAIEIHALRRDADGLDGVAPRAKNSNKSTATGQPQQAKLFWPVARLRLSRAPLRCKMPSQRYGSTMNKKILSSLALCALLGACASVPPTEPRHVSAVAGAKVSDAAFARDDSSCKAKAKSVTDAEAAAGQGDLQSHFDQLYGDCMLNKGYDVEEVRRRHVFYGPYYGPGPYYDPFWGPPGAYYGVGFGFHRHYW</sequence>
<evidence type="ECO:0000256" key="1">
    <source>
        <dbReference type="SAM" id="MobiDB-lite"/>
    </source>
</evidence>
<keyword evidence="3" id="KW-1185">Reference proteome</keyword>
<dbReference type="EMBL" id="NHSJ01000118">
    <property type="protein sequence ID" value="PPQ27937.1"/>
    <property type="molecule type" value="Genomic_DNA"/>
</dbReference>
<dbReference type="Proteomes" id="UP000239089">
    <property type="component" value="Unassembled WGS sequence"/>
</dbReference>
<organism evidence="2 3">
    <name type="scientific">Rhodoblastus sphagnicola</name>
    <dbReference type="NCBI Taxonomy" id="333368"/>
    <lineage>
        <taxon>Bacteria</taxon>
        <taxon>Pseudomonadati</taxon>
        <taxon>Pseudomonadota</taxon>
        <taxon>Alphaproteobacteria</taxon>
        <taxon>Hyphomicrobiales</taxon>
        <taxon>Rhodoblastaceae</taxon>
        <taxon>Rhodoblastus</taxon>
    </lineage>
</organism>
<dbReference type="AlphaFoldDB" id="A0A2S6MZY6"/>
<feature type="compositionally biased region" description="Polar residues" evidence="1">
    <location>
        <begin position="31"/>
        <end position="43"/>
    </location>
</feature>
<name>A0A2S6MZY6_9HYPH</name>
<protein>
    <submittedName>
        <fullName evidence="2">Uncharacterized protein</fullName>
    </submittedName>
</protein>